<name>A0A1I5CUL7_9GAMM</name>
<accession>A0A1I5CUL7</accession>
<keyword evidence="2" id="KW-1185">Reference proteome</keyword>
<dbReference type="EMBL" id="FOVG01000002">
    <property type="protein sequence ID" value="SFN90644.1"/>
    <property type="molecule type" value="Genomic_DNA"/>
</dbReference>
<proteinExistence type="predicted"/>
<dbReference type="Proteomes" id="UP000198968">
    <property type="component" value="Unassembled WGS sequence"/>
</dbReference>
<organism evidence="1 2">
    <name type="scientific">Candidatus Pantoea varia</name>
    <dbReference type="NCBI Taxonomy" id="1881036"/>
    <lineage>
        <taxon>Bacteria</taxon>
        <taxon>Pseudomonadati</taxon>
        <taxon>Pseudomonadota</taxon>
        <taxon>Gammaproteobacteria</taxon>
        <taxon>Enterobacterales</taxon>
        <taxon>Erwiniaceae</taxon>
        <taxon>Pantoea</taxon>
    </lineage>
</organism>
<evidence type="ECO:0000313" key="1">
    <source>
        <dbReference type="EMBL" id="SFN90644.1"/>
    </source>
</evidence>
<sequence length="100" mass="11838">MPFLGFEMRDFILILRYLINFTLTGFLQAIVKINHVRVNHHTPCVYISKTSLDALVTPFFFGKNSVLGCLNDPVFRTIQLNSYRHFYKLFLKFIFFVIKQ</sequence>
<evidence type="ECO:0000313" key="2">
    <source>
        <dbReference type="Proteomes" id="UP000198968"/>
    </source>
</evidence>
<reference evidence="2" key="1">
    <citation type="submission" date="2016-10" db="EMBL/GenBank/DDBJ databases">
        <authorList>
            <person name="Varghese N."/>
            <person name="Submissions S."/>
        </authorList>
    </citation>
    <scope>NUCLEOTIDE SEQUENCE [LARGE SCALE GENOMIC DNA]</scope>
    <source>
        <strain evidence="2">OV426</strain>
    </source>
</reference>
<dbReference type="AlphaFoldDB" id="A0A1I5CUL7"/>
<gene>
    <name evidence="1" type="ORF">SAMN05428971_2473</name>
</gene>
<protein>
    <submittedName>
        <fullName evidence="1">Uncharacterized protein</fullName>
    </submittedName>
</protein>